<dbReference type="AlphaFoldDB" id="A0A9N9R9Y4"/>
<reference evidence="1" key="1">
    <citation type="submission" date="2021-12" db="EMBL/GenBank/DDBJ databases">
        <authorList>
            <person name="King R."/>
        </authorList>
    </citation>
    <scope>NUCLEOTIDE SEQUENCE</scope>
</reference>
<keyword evidence="2" id="KW-1185">Reference proteome</keyword>
<protein>
    <submittedName>
        <fullName evidence="1">Uncharacterized protein</fullName>
    </submittedName>
</protein>
<dbReference type="OrthoDB" id="5949854at2759"/>
<accession>A0A9N9R9Y4</accession>
<evidence type="ECO:0000313" key="1">
    <source>
        <dbReference type="EMBL" id="CAG9792221.1"/>
    </source>
</evidence>
<dbReference type="PANTHER" id="PTHR46704:SF9">
    <property type="entry name" value="BHLH DOMAIN-CONTAINING PROTEIN"/>
    <property type="match status" value="1"/>
</dbReference>
<dbReference type="EMBL" id="OU893335">
    <property type="protein sequence ID" value="CAG9792221.1"/>
    <property type="molecule type" value="Genomic_DNA"/>
</dbReference>
<name>A0A9N9R9Y4_9NEOP</name>
<proteinExistence type="predicted"/>
<evidence type="ECO:0000313" key="2">
    <source>
        <dbReference type="Proteomes" id="UP001153714"/>
    </source>
</evidence>
<organism evidence="1 2">
    <name type="scientific">Diatraea saccharalis</name>
    <name type="common">sugarcane borer</name>
    <dbReference type="NCBI Taxonomy" id="40085"/>
    <lineage>
        <taxon>Eukaryota</taxon>
        <taxon>Metazoa</taxon>
        <taxon>Ecdysozoa</taxon>
        <taxon>Arthropoda</taxon>
        <taxon>Hexapoda</taxon>
        <taxon>Insecta</taxon>
        <taxon>Pterygota</taxon>
        <taxon>Neoptera</taxon>
        <taxon>Endopterygota</taxon>
        <taxon>Lepidoptera</taxon>
        <taxon>Glossata</taxon>
        <taxon>Ditrysia</taxon>
        <taxon>Pyraloidea</taxon>
        <taxon>Crambidae</taxon>
        <taxon>Crambinae</taxon>
        <taxon>Diatraea</taxon>
    </lineage>
</organism>
<gene>
    <name evidence="1" type="ORF">DIATSA_LOCUS9771</name>
</gene>
<dbReference type="Proteomes" id="UP001153714">
    <property type="component" value="Chromosome 4"/>
</dbReference>
<reference evidence="1" key="2">
    <citation type="submission" date="2022-10" db="EMBL/GenBank/DDBJ databases">
        <authorList>
            <consortium name="ENA_rothamsted_submissions"/>
            <consortium name="culmorum"/>
            <person name="King R."/>
        </authorList>
    </citation>
    <scope>NUCLEOTIDE SEQUENCE</scope>
</reference>
<sequence>MIIIAISYFFALKQLGLHELWISFGTGKHHSYIPAHDLAQVLGEDKAEAMRGYHAFTGCDTVSTFYSKGKTLTWKAWQQHLEATSAFRALSNPLEEVTDDLMTKIEKYVIMLYCGDTEIQQHLEATSAFRALSNPLEEVTDDLMTKIEKYVIMLYCGDTEIRSVNEARKILFSKNKSLQNIPPTRDALRMHTLRAAYQAGFIWGQALDPSGVIPSPADCGWTQTEGEWQPLWTTQPSIWEAARELVKCGCKNSCRGRCSCRREGMPCTLLCKSCYGNCDNTSAIDLEALIED</sequence>
<dbReference type="PANTHER" id="PTHR46704">
    <property type="entry name" value="CXC DOMAIN-CONTAINING PROTEIN-RELATED"/>
    <property type="match status" value="1"/>
</dbReference>